<dbReference type="Proteomes" id="UP000324611">
    <property type="component" value="Unassembled WGS sequence"/>
</dbReference>
<gene>
    <name evidence="2" type="ORF">F0L74_32060</name>
</gene>
<reference evidence="2 3" key="2">
    <citation type="submission" date="2019-09" db="EMBL/GenBank/DDBJ databases">
        <authorList>
            <person name="Jin C."/>
        </authorList>
    </citation>
    <scope>NUCLEOTIDE SEQUENCE [LARGE SCALE GENOMIC DNA]</scope>
    <source>
        <strain evidence="2 3">BN140078</strain>
    </source>
</reference>
<feature type="chain" id="PRO_5022719356" evidence="1">
    <location>
        <begin position="28"/>
        <end position="149"/>
    </location>
</feature>
<sequence>MLQVPIRQTLARALMFTALCLTLFAFKAPTGIDSFEIYLNNKLVLKEYARKDISLRSLQLDKAATADQLVIYYTHCHGKGPGTSRTITVKDDKGNALKQWKFADATASKGGMTIPVAELLALENKNAGAQLTIYYAAAELPDGQMLASL</sequence>
<evidence type="ECO:0000256" key="1">
    <source>
        <dbReference type="SAM" id="SignalP"/>
    </source>
</evidence>
<feature type="signal peptide" evidence="1">
    <location>
        <begin position="1"/>
        <end position="27"/>
    </location>
</feature>
<dbReference type="EMBL" id="VUOC01000004">
    <property type="protein sequence ID" value="KAA2240773.1"/>
    <property type="molecule type" value="Genomic_DNA"/>
</dbReference>
<keyword evidence="1" id="KW-0732">Signal</keyword>
<dbReference type="RefSeq" id="WP_149841951.1">
    <property type="nucleotide sequence ID" value="NZ_VUOC01000004.1"/>
</dbReference>
<name>A0A5B2VMB9_9BACT</name>
<accession>A0A5B2VMB9</accession>
<evidence type="ECO:0000313" key="3">
    <source>
        <dbReference type="Proteomes" id="UP000324611"/>
    </source>
</evidence>
<evidence type="ECO:0000313" key="2">
    <source>
        <dbReference type="EMBL" id="KAA2240773.1"/>
    </source>
</evidence>
<comment type="caution">
    <text evidence="2">The sequence shown here is derived from an EMBL/GenBank/DDBJ whole genome shotgun (WGS) entry which is preliminary data.</text>
</comment>
<protein>
    <submittedName>
        <fullName evidence="2">Uncharacterized protein</fullName>
    </submittedName>
</protein>
<keyword evidence="3" id="KW-1185">Reference proteome</keyword>
<proteinExistence type="predicted"/>
<dbReference type="AlphaFoldDB" id="A0A5B2VMB9"/>
<organism evidence="2 3">
    <name type="scientific">Chitinophaga agrisoli</name>
    <dbReference type="NCBI Taxonomy" id="2607653"/>
    <lineage>
        <taxon>Bacteria</taxon>
        <taxon>Pseudomonadati</taxon>
        <taxon>Bacteroidota</taxon>
        <taxon>Chitinophagia</taxon>
        <taxon>Chitinophagales</taxon>
        <taxon>Chitinophagaceae</taxon>
        <taxon>Chitinophaga</taxon>
    </lineage>
</organism>
<reference evidence="2 3" key="1">
    <citation type="submission" date="2019-09" db="EMBL/GenBank/DDBJ databases">
        <title>Chitinophaga ginsengihumi sp. nov., isolated from soil of ginseng rhizosphere.</title>
        <authorList>
            <person name="Lee J."/>
        </authorList>
    </citation>
    <scope>NUCLEOTIDE SEQUENCE [LARGE SCALE GENOMIC DNA]</scope>
    <source>
        <strain evidence="2 3">BN140078</strain>
    </source>
</reference>